<comment type="catalytic activity">
    <reaction evidence="1">
        <text>ATP + protein L-histidine = ADP + protein N-phospho-L-histidine.</text>
        <dbReference type="EC" id="2.7.13.3"/>
    </reaction>
</comment>
<dbReference type="PRINTS" id="PR00344">
    <property type="entry name" value="BCTRLSENSOR"/>
</dbReference>
<keyword evidence="3" id="KW-0175">Coiled coil</keyword>
<dbReference type="SUPFAM" id="SSF55874">
    <property type="entry name" value="ATPase domain of HSP90 chaperone/DNA topoisomerase II/histidine kinase"/>
    <property type="match status" value="1"/>
</dbReference>
<dbReference type="InterPro" id="IPR003594">
    <property type="entry name" value="HATPase_dom"/>
</dbReference>
<feature type="domain" description="Histidine kinase" evidence="5">
    <location>
        <begin position="272"/>
        <end position="366"/>
    </location>
</feature>
<dbReference type="PANTHER" id="PTHR34220:SF9">
    <property type="entry name" value="SIGNAL TRANSDUCTION HISTIDINE KINASE INTERNAL REGION DOMAIN-CONTAINING PROTEIN"/>
    <property type="match status" value="1"/>
</dbReference>
<sequence>MTSLSPALGQGHAPRRRLLAFAAELGLTLIVSAWAAVLMTLAAGRPGQLLNELVVSICIGLVALLVVDVARRLFWRDHGLQRRWRIPLVLLLVAAAPFAHYVGLRMGSAILGLDAPDFAHYLTIPRLSMILFTMLAIFGLLAVFVSRERMDRIKLEHSEARARAEAVERQALQAQLRLLQAQIEPHMLFNTLANLQGLIAIDPQQAGRMLDQLIQYLRATLSVSRMETTTLAQEFAALDAYLGLMAVRMGARLAYACRLPDTLRAARLPTMLLQPIVENAIVHGLEPKVDGGMVTIEAAVRGEQLEIVVRDTGLGLQDANPRQGGGVGLATTRERLQVLYGERAGLELLPSPPQGTLARLTLPLEFA</sequence>
<evidence type="ECO:0000259" key="5">
    <source>
        <dbReference type="PROSITE" id="PS50109"/>
    </source>
</evidence>
<keyword evidence="7" id="KW-1185">Reference proteome</keyword>
<comment type="caution">
    <text evidence="6">The sequence shown here is derived from an EMBL/GenBank/DDBJ whole genome shotgun (WGS) entry which is preliminary data.</text>
</comment>
<accession>A0ABT2A7T5</accession>
<name>A0ABT2A7T5_9BURK</name>
<dbReference type="Proteomes" id="UP001205560">
    <property type="component" value="Unassembled WGS sequence"/>
</dbReference>
<keyword evidence="6" id="KW-0808">Transferase</keyword>
<dbReference type="GO" id="GO:0016301">
    <property type="term" value="F:kinase activity"/>
    <property type="evidence" value="ECO:0007669"/>
    <property type="project" value="UniProtKB-KW"/>
</dbReference>
<dbReference type="EMBL" id="JANUGX010000015">
    <property type="protein sequence ID" value="MCS0590273.1"/>
    <property type="molecule type" value="Genomic_DNA"/>
</dbReference>
<feature type="coiled-coil region" evidence="3">
    <location>
        <begin position="150"/>
        <end position="184"/>
    </location>
</feature>
<reference evidence="6 7" key="1">
    <citation type="submission" date="2022-08" db="EMBL/GenBank/DDBJ databases">
        <title>Reclassification of Massilia species as members of the genera Telluria, Duganella, Pseudoduganella, Mokoshia gen. nov. and Zemynaea gen. nov. using orthogonal and non-orthogonal genome-based approaches.</title>
        <authorList>
            <person name="Bowman J.P."/>
        </authorList>
    </citation>
    <scope>NUCLEOTIDE SEQUENCE [LARGE SCALE GENOMIC DNA]</scope>
    <source>
        <strain evidence="6 7">LMG 28164</strain>
    </source>
</reference>
<keyword evidence="6" id="KW-0418">Kinase</keyword>
<evidence type="ECO:0000313" key="6">
    <source>
        <dbReference type="EMBL" id="MCS0590273.1"/>
    </source>
</evidence>
<keyword evidence="4" id="KW-1133">Transmembrane helix</keyword>
<dbReference type="RefSeq" id="WP_258846052.1">
    <property type="nucleotide sequence ID" value="NZ_JANUGX010000015.1"/>
</dbReference>
<dbReference type="Pfam" id="PF02518">
    <property type="entry name" value="HATPase_c"/>
    <property type="match status" value="1"/>
</dbReference>
<keyword evidence="4" id="KW-0812">Transmembrane</keyword>
<proteinExistence type="predicted"/>
<evidence type="ECO:0000256" key="4">
    <source>
        <dbReference type="SAM" id="Phobius"/>
    </source>
</evidence>
<organism evidence="6 7">
    <name type="scientific">Massilia norwichensis</name>
    <dbReference type="NCBI Taxonomy" id="1442366"/>
    <lineage>
        <taxon>Bacteria</taxon>
        <taxon>Pseudomonadati</taxon>
        <taxon>Pseudomonadota</taxon>
        <taxon>Betaproteobacteria</taxon>
        <taxon>Burkholderiales</taxon>
        <taxon>Oxalobacteraceae</taxon>
        <taxon>Telluria group</taxon>
        <taxon>Massilia</taxon>
    </lineage>
</organism>
<dbReference type="InterPro" id="IPR005467">
    <property type="entry name" value="His_kinase_dom"/>
</dbReference>
<evidence type="ECO:0000256" key="1">
    <source>
        <dbReference type="ARBA" id="ARBA00000085"/>
    </source>
</evidence>
<feature type="transmembrane region" description="Helical" evidence="4">
    <location>
        <begin position="86"/>
        <end position="104"/>
    </location>
</feature>
<feature type="transmembrane region" description="Helical" evidence="4">
    <location>
        <begin position="124"/>
        <end position="145"/>
    </location>
</feature>
<dbReference type="Gene3D" id="3.30.565.10">
    <property type="entry name" value="Histidine kinase-like ATPase, C-terminal domain"/>
    <property type="match status" value="1"/>
</dbReference>
<dbReference type="EC" id="2.7.13.3" evidence="2"/>
<evidence type="ECO:0000256" key="2">
    <source>
        <dbReference type="ARBA" id="ARBA00012438"/>
    </source>
</evidence>
<dbReference type="InterPro" id="IPR010559">
    <property type="entry name" value="Sig_transdc_His_kin_internal"/>
</dbReference>
<evidence type="ECO:0000313" key="7">
    <source>
        <dbReference type="Proteomes" id="UP001205560"/>
    </source>
</evidence>
<gene>
    <name evidence="6" type="ORF">NX782_13840</name>
</gene>
<keyword evidence="4" id="KW-0472">Membrane</keyword>
<evidence type="ECO:0000256" key="3">
    <source>
        <dbReference type="SAM" id="Coils"/>
    </source>
</evidence>
<feature type="transmembrane region" description="Helical" evidence="4">
    <location>
        <begin position="53"/>
        <end position="74"/>
    </location>
</feature>
<protein>
    <recommendedName>
        <fullName evidence="2">histidine kinase</fullName>
        <ecNumber evidence="2">2.7.13.3</ecNumber>
    </recommendedName>
</protein>
<dbReference type="InterPro" id="IPR004358">
    <property type="entry name" value="Sig_transdc_His_kin-like_C"/>
</dbReference>
<dbReference type="InterPro" id="IPR036890">
    <property type="entry name" value="HATPase_C_sf"/>
</dbReference>
<dbReference type="PROSITE" id="PS50109">
    <property type="entry name" value="HIS_KIN"/>
    <property type="match status" value="1"/>
</dbReference>
<dbReference type="Pfam" id="PF06580">
    <property type="entry name" value="His_kinase"/>
    <property type="match status" value="1"/>
</dbReference>
<dbReference type="PANTHER" id="PTHR34220">
    <property type="entry name" value="SENSOR HISTIDINE KINASE YPDA"/>
    <property type="match status" value="1"/>
</dbReference>
<feature type="transmembrane region" description="Helical" evidence="4">
    <location>
        <begin position="18"/>
        <end position="41"/>
    </location>
</feature>
<dbReference type="SMART" id="SM00387">
    <property type="entry name" value="HATPase_c"/>
    <property type="match status" value="1"/>
</dbReference>
<dbReference type="InterPro" id="IPR050640">
    <property type="entry name" value="Bact_2-comp_sensor_kinase"/>
</dbReference>